<reference evidence="1 2" key="1">
    <citation type="submission" date="2018-10" db="EMBL/GenBank/DDBJ databases">
        <title>Bradyrhizobium sp. nov., effective nodules isolated from peanut in China.</title>
        <authorList>
            <person name="Li Y."/>
        </authorList>
    </citation>
    <scope>NUCLEOTIDE SEQUENCE [LARGE SCALE GENOMIC DNA]</scope>
    <source>
        <strain evidence="1 2">CCBAU 53426</strain>
    </source>
</reference>
<gene>
    <name evidence="1" type="ORF">EAS56_17645</name>
</gene>
<accession>A0ABY0E4V8</accession>
<organism evidence="1 2">
    <name type="scientific">Bradyrhizobium guangzhouense</name>
    <dbReference type="NCBI Taxonomy" id="1325095"/>
    <lineage>
        <taxon>Bacteria</taxon>
        <taxon>Pseudomonadati</taxon>
        <taxon>Pseudomonadota</taxon>
        <taxon>Alphaproteobacteria</taxon>
        <taxon>Hyphomicrobiales</taxon>
        <taxon>Nitrobacteraceae</taxon>
        <taxon>Bradyrhizobium</taxon>
    </lineage>
</organism>
<evidence type="ECO:0000313" key="1">
    <source>
        <dbReference type="EMBL" id="RXH12332.1"/>
    </source>
</evidence>
<keyword evidence="2" id="KW-1185">Reference proteome</keyword>
<protein>
    <recommendedName>
        <fullName evidence="3">MarR family transcriptional regulator</fullName>
    </recommendedName>
</protein>
<dbReference type="EMBL" id="RDQZ01000013">
    <property type="protein sequence ID" value="RXH12332.1"/>
    <property type="molecule type" value="Genomic_DNA"/>
</dbReference>
<evidence type="ECO:0000313" key="2">
    <source>
        <dbReference type="Proteomes" id="UP000290401"/>
    </source>
</evidence>
<comment type="caution">
    <text evidence="1">The sequence shown here is derived from an EMBL/GenBank/DDBJ whole genome shotgun (WGS) entry which is preliminary data.</text>
</comment>
<dbReference type="Pfam" id="PF13814">
    <property type="entry name" value="Replic_Relax"/>
    <property type="match status" value="1"/>
</dbReference>
<dbReference type="InterPro" id="IPR025855">
    <property type="entry name" value="Replic_Relax"/>
</dbReference>
<sequence>METVFGRKQRVNRFRRADSPANMRLTERDLLLMAHVAKHRFLSTEHLQAIDGGSSQNVNRILRVLFDHGYLDRPLAQIASTVLDGSKPIIYGLGKRGAQALRAHGCKINDQVDWTEKNSRAGAIFIEHTLERAGFMTALQVACRERDDVNLLEANEIICDAPEATRRSREPLRWQVERVERGRKEIFSVVPDGLFGLSFPDGTTSYFLLEIDRGTIPLRRTDTYGTAAWRKNIEFKLRTYYEGWRADRHVEQFGVKQLRVLWVTSSRVRMENMIQIQKAVTDGRGSALFLFGSADELRSSNRLDFDWISGREEAVRLV</sequence>
<dbReference type="Proteomes" id="UP000290401">
    <property type="component" value="Unassembled WGS sequence"/>
</dbReference>
<evidence type="ECO:0008006" key="3">
    <source>
        <dbReference type="Google" id="ProtNLM"/>
    </source>
</evidence>
<name>A0ABY0E4V8_9BRAD</name>
<proteinExistence type="predicted"/>